<dbReference type="InterPro" id="IPR036412">
    <property type="entry name" value="HAD-like_sf"/>
</dbReference>
<reference evidence="1 2" key="1">
    <citation type="journal article" date="2019" name="Int. J. Syst. Evol. Microbiol.">
        <title>The Global Catalogue of Microorganisms (GCM) 10K type strain sequencing project: providing services to taxonomists for standard genome sequencing and annotation.</title>
        <authorList>
            <consortium name="The Broad Institute Genomics Platform"/>
            <consortium name="The Broad Institute Genome Sequencing Center for Infectious Disease"/>
            <person name="Wu L."/>
            <person name="Ma J."/>
        </authorList>
    </citation>
    <scope>NUCLEOTIDE SEQUENCE [LARGE SCALE GENOMIC DNA]</scope>
    <source>
        <strain evidence="1 2">JCM 30072</strain>
    </source>
</reference>
<dbReference type="SUPFAM" id="SSF56784">
    <property type="entry name" value="HAD-like"/>
    <property type="match status" value="1"/>
</dbReference>
<gene>
    <name evidence="1" type="ORF">ACFQQG_00795</name>
</gene>
<evidence type="ECO:0000313" key="2">
    <source>
        <dbReference type="Proteomes" id="UP001596445"/>
    </source>
</evidence>
<dbReference type="AlphaFoldDB" id="A0ABD5VV55"/>
<dbReference type="EMBL" id="JBHSZI010000001">
    <property type="protein sequence ID" value="MFC7056980.1"/>
    <property type="molecule type" value="Genomic_DNA"/>
</dbReference>
<keyword evidence="2" id="KW-1185">Reference proteome</keyword>
<organism evidence="1 2">
    <name type="scientific">Halovenus salina</name>
    <dbReference type="NCBI Taxonomy" id="1510225"/>
    <lineage>
        <taxon>Archaea</taxon>
        <taxon>Methanobacteriati</taxon>
        <taxon>Methanobacteriota</taxon>
        <taxon>Stenosarchaea group</taxon>
        <taxon>Halobacteria</taxon>
        <taxon>Halobacteriales</taxon>
        <taxon>Haloarculaceae</taxon>
        <taxon>Halovenus</taxon>
    </lineage>
</organism>
<sequence length="77" mass="8482">MTDSVDALVFDIDGTICEYERTTADLLPLAFERAGVDQFFTATEYISRYEEFLESSDSVLTTASTALSTSPARKTVT</sequence>
<protein>
    <recommendedName>
        <fullName evidence="3">Haloacid dehalogenase-like hydrolase</fullName>
    </recommendedName>
</protein>
<evidence type="ECO:0008006" key="3">
    <source>
        <dbReference type="Google" id="ProtNLM"/>
    </source>
</evidence>
<dbReference type="Proteomes" id="UP001596445">
    <property type="component" value="Unassembled WGS sequence"/>
</dbReference>
<name>A0ABD5VV55_9EURY</name>
<comment type="caution">
    <text evidence="1">The sequence shown here is derived from an EMBL/GenBank/DDBJ whole genome shotgun (WGS) entry which is preliminary data.</text>
</comment>
<dbReference type="RefSeq" id="WP_382183678.1">
    <property type="nucleotide sequence ID" value="NZ_JBHSZI010000001.1"/>
</dbReference>
<accession>A0ABD5VV55</accession>
<evidence type="ECO:0000313" key="1">
    <source>
        <dbReference type="EMBL" id="MFC7056980.1"/>
    </source>
</evidence>
<proteinExistence type="predicted"/>